<gene>
    <name evidence="2" type="ORF">BWQ96_06236</name>
</gene>
<accession>A0A2V3IPL8</accession>
<dbReference type="AlphaFoldDB" id="A0A2V3IPL8"/>
<keyword evidence="3" id="KW-1185">Reference proteome</keyword>
<dbReference type="Proteomes" id="UP000247409">
    <property type="component" value="Unassembled WGS sequence"/>
</dbReference>
<protein>
    <submittedName>
        <fullName evidence="2">Uncharacterized protein</fullName>
    </submittedName>
</protein>
<comment type="caution">
    <text evidence="2">The sequence shown here is derived from an EMBL/GenBank/DDBJ whole genome shotgun (WGS) entry which is preliminary data.</text>
</comment>
<reference evidence="2 3" key="1">
    <citation type="journal article" date="2018" name="Mol. Biol. Evol.">
        <title>Analysis of the draft genome of the red seaweed Gracilariopsis chorda provides insights into genome size evolution in Rhodophyta.</title>
        <authorList>
            <person name="Lee J."/>
            <person name="Yang E.C."/>
            <person name="Graf L."/>
            <person name="Yang J.H."/>
            <person name="Qiu H."/>
            <person name="Zel Zion U."/>
            <person name="Chan C.X."/>
            <person name="Stephens T.G."/>
            <person name="Weber A.P.M."/>
            <person name="Boo G.H."/>
            <person name="Boo S.M."/>
            <person name="Kim K.M."/>
            <person name="Shin Y."/>
            <person name="Jung M."/>
            <person name="Lee S.J."/>
            <person name="Yim H.S."/>
            <person name="Lee J.H."/>
            <person name="Bhattacharya D."/>
            <person name="Yoon H.S."/>
        </authorList>
    </citation>
    <scope>NUCLEOTIDE SEQUENCE [LARGE SCALE GENOMIC DNA]</scope>
    <source>
        <strain evidence="2 3">SKKU-2015</strain>
        <tissue evidence="2">Whole body</tissue>
    </source>
</reference>
<dbReference type="OrthoDB" id="10394441at2759"/>
<evidence type="ECO:0000313" key="2">
    <source>
        <dbReference type="EMBL" id="PXF44003.1"/>
    </source>
</evidence>
<evidence type="ECO:0000313" key="3">
    <source>
        <dbReference type="Proteomes" id="UP000247409"/>
    </source>
</evidence>
<proteinExistence type="predicted"/>
<evidence type="ECO:0000256" key="1">
    <source>
        <dbReference type="SAM" id="MobiDB-lite"/>
    </source>
</evidence>
<organism evidence="2 3">
    <name type="scientific">Gracilariopsis chorda</name>
    <dbReference type="NCBI Taxonomy" id="448386"/>
    <lineage>
        <taxon>Eukaryota</taxon>
        <taxon>Rhodophyta</taxon>
        <taxon>Florideophyceae</taxon>
        <taxon>Rhodymeniophycidae</taxon>
        <taxon>Gracilariales</taxon>
        <taxon>Gracilariaceae</taxon>
        <taxon>Gracilariopsis</taxon>
    </lineage>
</organism>
<dbReference type="EMBL" id="NBIV01000104">
    <property type="protein sequence ID" value="PXF44003.1"/>
    <property type="molecule type" value="Genomic_DNA"/>
</dbReference>
<feature type="region of interest" description="Disordered" evidence="1">
    <location>
        <begin position="1"/>
        <end position="35"/>
    </location>
</feature>
<name>A0A2V3IPL8_9FLOR</name>
<sequence length="400" mass="46659">MYKILSKRKGSAEDAENQPTPRSENPGLPLFSVKSTDPEDRMLNIFRRMFSSNASVQSGLQSPSFNRMCSLVPPNYKPLFPVVSPEMLKPETYEPTHHLFVLSLSDNAIRNEIRDMYHILKNMDMRPLMLTTEDISLFLDWFAVFHSVISEVFYMEEAVLYSWIEGADDMTKEERKWETKPNPITGHLSEGRRKKRHGEILGLGTKILRSRSYFEGRPVMQELPELAKNIQNFVSEIYRYMELKRTELPAFISKRFCAKQARILEKKLWETVRNLEHPAYVVSAMTSSMSRREVRRIKNRYFSATTRRLINRWQTTYEQNHKEILGVFNDRLLDSQKEREHQVQENEFARAHAQPLEPVDQNRIQNMVMCDSDSRAPSCASTFHDNSMSASHSVHMVSAV</sequence>